<comment type="similarity">
    <text evidence="1">Belongs to the multicopper oxidase family.</text>
</comment>
<reference evidence="6" key="1">
    <citation type="submission" date="2021-01" db="EMBL/GenBank/DDBJ databases">
        <authorList>
            <person name="Kaushik A."/>
        </authorList>
    </citation>
    <scope>NUCLEOTIDE SEQUENCE</scope>
    <source>
        <strain evidence="6">AG3-1AP</strain>
    </source>
</reference>
<proteinExistence type="inferred from homology"/>
<evidence type="ECO:0000256" key="1">
    <source>
        <dbReference type="ARBA" id="ARBA00010609"/>
    </source>
</evidence>
<dbReference type="Proteomes" id="UP000663831">
    <property type="component" value="Unassembled WGS sequence"/>
</dbReference>
<keyword evidence="4" id="KW-0325">Glycoprotein</keyword>
<keyword evidence="2" id="KW-0479">Metal-binding</keyword>
<evidence type="ECO:0000313" key="6">
    <source>
        <dbReference type="EMBL" id="CAE6535661.1"/>
    </source>
</evidence>
<dbReference type="AlphaFoldDB" id="A0A8H3DSL9"/>
<feature type="non-terminal residue" evidence="6">
    <location>
        <position position="1"/>
    </location>
</feature>
<evidence type="ECO:0000256" key="2">
    <source>
        <dbReference type="ARBA" id="ARBA00022723"/>
    </source>
</evidence>
<dbReference type="InterPro" id="IPR008972">
    <property type="entry name" value="Cupredoxin"/>
</dbReference>
<dbReference type="PROSITE" id="PS00080">
    <property type="entry name" value="MULTICOPPER_OXIDASE2"/>
    <property type="match status" value="1"/>
</dbReference>
<sequence length="108" mass="11673">MHKHGVKAWLLGSGTGAFPYATIDEAVKAGYGSININNPPLRDDFPTPGDITGKAWMAVRYRAVDPGPVILHCHIDAHLASGMVIVLLEGAEKMSNNLIPSYYLSKNK</sequence>
<accession>A0A8H3DSL9</accession>
<dbReference type="Gene3D" id="2.60.40.420">
    <property type="entry name" value="Cupredoxins - blue copper proteins"/>
    <property type="match status" value="1"/>
</dbReference>
<dbReference type="InterPro" id="IPR045087">
    <property type="entry name" value="Cu-oxidase_fam"/>
</dbReference>
<feature type="domain" description="Plastocyanin-like" evidence="5">
    <location>
        <begin position="1"/>
        <end position="90"/>
    </location>
</feature>
<dbReference type="Pfam" id="PF07731">
    <property type="entry name" value="Cu-oxidase_2"/>
    <property type="match status" value="1"/>
</dbReference>
<evidence type="ECO:0000259" key="5">
    <source>
        <dbReference type="Pfam" id="PF07731"/>
    </source>
</evidence>
<dbReference type="PANTHER" id="PTHR11709:SF488">
    <property type="entry name" value="LACCASE-RELATED"/>
    <property type="match status" value="1"/>
</dbReference>
<gene>
    <name evidence="6" type="ORF">RDB_LOCUS164492</name>
</gene>
<organism evidence="6 7">
    <name type="scientific">Rhizoctonia solani</name>
    <dbReference type="NCBI Taxonomy" id="456999"/>
    <lineage>
        <taxon>Eukaryota</taxon>
        <taxon>Fungi</taxon>
        <taxon>Dikarya</taxon>
        <taxon>Basidiomycota</taxon>
        <taxon>Agaricomycotina</taxon>
        <taxon>Agaricomycetes</taxon>
        <taxon>Cantharellales</taxon>
        <taxon>Ceratobasidiaceae</taxon>
        <taxon>Rhizoctonia</taxon>
    </lineage>
</organism>
<dbReference type="GO" id="GO:0005507">
    <property type="term" value="F:copper ion binding"/>
    <property type="evidence" value="ECO:0007669"/>
    <property type="project" value="InterPro"/>
</dbReference>
<dbReference type="PANTHER" id="PTHR11709">
    <property type="entry name" value="MULTI-COPPER OXIDASE"/>
    <property type="match status" value="1"/>
</dbReference>
<protein>
    <recommendedName>
        <fullName evidence="5">Plastocyanin-like domain-containing protein</fullName>
    </recommendedName>
</protein>
<dbReference type="InterPro" id="IPR002355">
    <property type="entry name" value="Cu_oxidase_Cu_BS"/>
</dbReference>
<evidence type="ECO:0000256" key="4">
    <source>
        <dbReference type="ARBA" id="ARBA00023180"/>
    </source>
</evidence>
<dbReference type="SUPFAM" id="SSF49503">
    <property type="entry name" value="Cupredoxins"/>
    <property type="match status" value="1"/>
</dbReference>
<evidence type="ECO:0000313" key="7">
    <source>
        <dbReference type="Proteomes" id="UP000663831"/>
    </source>
</evidence>
<dbReference type="EMBL" id="CAJMWV010008483">
    <property type="protein sequence ID" value="CAE6535661.1"/>
    <property type="molecule type" value="Genomic_DNA"/>
</dbReference>
<keyword evidence="3" id="KW-0560">Oxidoreductase</keyword>
<name>A0A8H3DSL9_9AGAM</name>
<dbReference type="GO" id="GO:0016491">
    <property type="term" value="F:oxidoreductase activity"/>
    <property type="evidence" value="ECO:0007669"/>
    <property type="project" value="UniProtKB-KW"/>
</dbReference>
<evidence type="ECO:0000256" key="3">
    <source>
        <dbReference type="ARBA" id="ARBA00023002"/>
    </source>
</evidence>
<dbReference type="InterPro" id="IPR011706">
    <property type="entry name" value="Cu-oxidase_C"/>
</dbReference>
<comment type="caution">
    <text evidence="6">The sequence shown here is derived from an EMBL/GenBank/DDBJ whole genome shotgun (WGS) entry which is preliminary data.</text>
</comment>